<dbReference type="AlphaFoldDB" id="A0A177HZ43"/>
<dbReference type="Proteomes" id="UP000077381">
    <property type="component" value="Unassembled WGS sequence"/>
</dbReference>
<keyword evidence="2" id="KW-1185">Reference proteome</keyword>
<dbReference type="RefSeq" id="WP_067272965.1">
    <property type="nucleotide sequence ID" value="NZ_LOHS01000043.1"/>
</dbReference>
<proteinExistence type="predicted"/>
<name>A0A177HZ43_9ACTN</name>
<dbReference type="EMBL" id="LOHS01000043">
    <property type="protein sequence ID" value="OAH15418.1"/>
    <property type="molecule type" value="Genomic_DNA"/>
</dbReference>
<dbReference type="OrthoDB" id="9791748at2"/>
<dbReference type="Pfam" id="PF14224">
    <property type="entry name" value="DUF4331"/>
    <property type="match status" value="2"/>
</dbReference>
<protein>
    <recommendedName>
        <fullName evidence="3">DUF4331 domain-containing protein</fullName>
    </recommendedName>
</protein>
<gene>
    <name evidence="1" type="ORF">STSP_11890</name>
</gene>
<evidence type="ECO:0000313" key="1">
    <source>
        <dbReference type="EMBL" id="OAH15418.1"/>
    </source>
</evidence>
<evidence type="ECO:0000313" key="2">
    <source>
        <dbReference type="Proteomes" id="UP000077381"/>
    </source>
</evidence>
<accession>A0A177HZ43</accession>
<dbReference type="STRING" id="1716141.STSP_11890"/>
<comment type="caution">
    <text evidence="1">The sequence shown here is derived from an EMBL/GenBank/DDBJ whole genome shotgun (WGS) entry which is preliminary data.</text>
</comment>
<reference evidence="1 2" key="1">
    <citation type="submission" date="2015-12" db="EMBL/GenBank/DDBJ databases">
        <title>Genome sequence of Streptomyces sp. G25.</title>
        <authorList>
            <person name="Poehlein A."/>
            <person name="Roettig A."/>
            <person name="Hiessl S."/>
            <person name="Hauschild P."/>
            <person name="Schauer J."/>
            <person name="Madkour M.H."/>
            <person name="Al-Ansari A.M."/>
            <person name="Almakishah N.H."/>
            <person name="Steinbuechel A."/>
            <person name="Daniel R."/>
        </authorList>
    </citation>
    <scope>NUCLEOTIDE SEQUENCE [LARGE SCALE GENOMIC DNA]</scope>
    <source>
        <strain evidence="2">G25(2015)</strain>
    </source>
</reference>
<dbReference type="PATRIC" id="fig|1716141.3.peg.1256"/>
<organism evidence="1 2">
    <name type="scientific">Streptomyces jeddahensis</name>
    <dbReference type="NCBI Taxonomy" id="1716141"/>
    <lineage>
        <taxon>Bacteria</taxon>
        <taxon>Bacillati</taxon>
        <taxon>Actinomycetota</taxon>
        <taxon>Actinomycetes</taxon>
        <taxon>Kitasatosporales</taxon>
        <taxon>Streptomycetaceae</taxon>
        <taxon>Streptomyces</taxon>
    </lineage>
</organism>
<evidence type="ECO:0008006" key="3">
    <source>
        <dbReference type="Google" id="ProtNLM"/>
    </source>
</evidence>
<dbReference type="InterPro" id="IPR025566">
    <property type="entry name" value="DUF4331"/>
</dbReference>
<sequence length="344" mass="37044">MSHHLDSPIARQDPRLDITDLYVFRGERGTVFVTNHSHSLAGEDIPRGLHPEGRYEFKIDGNGDAVEELTYRFTFSDADADGTQGYRLRRLAGPEARDAFAAGTVIAEGRTGEIVELADGGRTWVGKAGDPFWIEPDVLHAVGHAFQDGTTVDLSSWNPAEAKNLFAGHTVYSIVLEIADEELLPVAGESHRIGVWGLASLATDAGGWRPVNRAGLPMIHPLFTQFNEDLGDRLNENAPADDVQTHGKLLTDMVAGVVRAYGTAENPEAYARTVVDRILPNVLPYTVGTAAAYGFAGWNGRSLSDNAPDVMFSFAANTPVTLGIGKESVTAKPSSVFPYVPSVS</sequence>